<dbReference type="Proteomes" id="UP000541425">
    <property type="component" value="Unassembled WGS sequence"/>
</dbReference>
<name>A0A7W5UHW5_9BACT</name>
<accession>A0A7W5UHW5</accession>
<evidence type="ECO:0000256" key="1">
    <source>
        <dbReference type="SAM" id="MobiDB-lite"/>
    </source>
</evidence>
<protein>
    <submittedName>
        <fullName evidence="2">Uncharacterized protein</fullName>
    </submittedName>
</protein>
<sequence>MNKGQIAKLSYTKPESYVLHISTEKQPLCGSFQGGHNGSTSGGDLGDSGNNGHNSGESGGSMGDTRREWNQSSSFSLWD</sequence>
<evidence type="ECO:0000313" key="2">
    <source>
        <dbReference type="EMBL" id="MBB3701631.1"/>
    </source>
</evidence>
<dbReference type="RefSeq" id="WP_183693451.1">
    <property type="nucleotide sequence ID" value="NZ_JACICA010000001.1"/>
</dbReference>
<feature type="compositionally biased region" description="Low complexity" evidence="1">
    <location>
        <begin position="47"/>
        <end position="56"/>
    </location>
</feature>
<reference evidence="2 3" key="1">
    <citation type="submission" date="2020-08" db="EMBL/GenBank/DDBJ databases">
        <title>Genomic Encyclopedia of Type Strains, Phase IV (KMG-IV): sequencing the most valuable type-strain genomes for metagenomic binning, comparative biology and taxonomic classification.</title>
        <authorList>
            <person name="Goeker M."/>
        </authorList>
    </citation>
    <scope>NUCLEOTIDE SEQUENCE [LARGE SCALE GENOMIC DNA]</scope>
    <source>
        <strain evidence="2 3">DSM 22548</strain>
    </source>
</reference>
<gene>
    <name evidence="2" type="ORF">FHS60_000073</name>
</gene>
<proteinExistence type="predicted"/>
<evidence type="ECO:0000313" key="3">
    <source>
        <dbReference type="Proteomes" id="UP000541425"/>
    </source>
</evidence>
<organism evidence="2 3">
    <name type="scientific">Alloprevotella rava</name>
    <dbReference type="NCBI Taxonomy" id="671218"/>
    <lineage>
        <taxon>Bacteria</taxon>
        <taxon>Pseudomonadati</taxon>
        <taxon>Bacteroidota</taxon>
        <taxon>Bacteroidia</taxon>
        <taxon>Bacteroidales</taxon>
        <taxon>Prevotellaceae</taxon>
        <taxon>Alloprevotella</taxon>
    </lineage>
</organism>
<feature type="compositionally biased region" description="Polar residues" evidence="1">
    <location>
        <begin position="70"/>
        <end position="79"/>
    </location>
</feature>
<feature type="compositionally biased region" description="Gly residues" evidence="1">
    <location>
        <begin position="32"/>
        <end position="46"/>
    </location>
</feature>
<dbReference type="EMBL" id="JACICA010000001">
    <property type="protein sequence ID" value="MBB3701631.1"/>
    <property type="molecule type" value="Genomic_DNA"/>
</dbReference>
<comment type="caution">
    <text evidence="2">The sequence shown here is derived from an EMBL/GenBank/DDBJ whole genome shotgun (WGS) entry which is preliminary data.</text>
</comment>
<feature type="region of interest" description="Disordered" evidence="1">
    <location>
        <begin position="28"/>
        <end position="79"/>
    </location>
</feature>
<dbReference type="AlphaFoldDB" id="A0A7W5UHW5"/>